<organism evidence="1 2">
    <name type="scientific">Giardia duodenalis assemblage B</name>
    <dbReference type="NCBI Taxonomy" id="1394984"/>
    <lineage>
        <taxon>Eukaryota</taxon>
        <taxon>Metamonada</taxon>
        <taxon>Diplomonadida</taxon>
        <taxon>Hexamitidae</taxon>
        <taxon>Giardiinae</taxon>
        <taxon>Giardia</taxon>
    </lineage>
</organism>
<name>A0A132NWY3_GIAIN</name>
<dbReference type="VEuPathDB" id="GiardiaDB:QR46_1783"/>
<dbReference type="OrthoDB" id="10250694at2759"/>
<gene>
    <name evidence="1" type="ORF">QR46_1783</name>
</gene>
<reference evidence="1 2" key="1">
    <citation type="journal article" date="2015" name="Mol. Biochem. Parasitol.">
        <title>Identification of polymorphic genes for use in assemblage B genotyping assays through comparative genomics of multiple assemblage B Giardia duodenalis isolates.</title>
        <authorList>
            <person name="Wielinga C."/>
            <person name="Thompson R.C."/>
            <person name="Monis P."/>
            <person name="Ryan U."/>
        </authorList>
    </citation>
    <scope>NUCLEOTIDE SEQUENCE [LARGE SCALE GENOMIC DNA]</scope>
    <source>
        <strain evidence="1 2">BAH15c1</strain>
    </source>
</reference>
<evidence type="ECO:0000313" key="2">
    <source>
        <dbReference type="Proteomes" id="UP000070089"/>
    </source>
</evidence>
<evidence type="ECO:0000313" key="1">
    <source>
        <dbReference type="EMBL" id="KWX14222.1"/>
    </source>
</evidence>
<proteinExistence type="predicted"/>
<sequence length="117" mass="13258">MEKLYTYIDQTRAALEAGVVRPNTSLDSLPPEHNHLKLDVSSLFSSQIERTKELSESLLRFRTPCLAVQENLEMACTVRNGLEMRAARLPGPIHPLFRLSVPQENLVSTAKKSWRRG</sequence>
<comment type="caution">
    <text evidence="1">The sequence shown here is derived from an EMBL/GenBank/DDBJ whole genome shotgun (WGS) entry which is preliminary data.</text>
</comment>
<dbReference type="Proteomes" id="UP000070089">
    <property type="component" value="Unassembled WGS sequence"/>
</dbReference>
<protein>
    <submittedName>
        <fullName evidence="1">Uncharacterized protein</fullName>
    </submittedName>
</protein>
<accession>A0A132NWY3</accession>
<dbReference type="EMBL" id="JXTI01000040">
    <property type="protein sequence ID" value="KWX14222.1"/>
    <property type="molecule type" value="Genomic_DNA"/>
</dbReference>
<dbReference type="AlphaFoldDB" id="A0A132NWY3"/>